<sequence length="304" mass="34157">MRQLSVRDMARRLDETSPTSAAAAAAPAGDALPPAGGGAASAAAGKRGRSESGESAPATKRGSQRGYQRGDRITQLEDTMERAIHKLREQIQQDFDLFSETIRTEFHAVKARIQDIEDHLETKNREIEALSLGLQETKKEVKLLKDRVEENELVNRLPSLVFSGKPFARKPRDANKPEAEDVEKTVLSVVRENFQDLNINASDIARAHRLPGEQKVICRFVRSGRGSLRDQIYYRRMELKGKDIYINECLTKRRAEIFGRLLGLKKDGKLFSVFSRGGQVFCTSERYGKPIRVNTEREMDSLVG</sequence>
<name>A0A6A4V8K5_AMPAM</name>
<evidence type="ECO:0000313" key="3">
    <source>
        <dbReference type="EMBL" id="KAF0290013.1"/>
    </source>
</evidence>
<evidence type="ECO:0000256" key="2">
    <source>
        <dbReference type="SAM" id="MobiDB-lite"/>
    </source>
</evidence>
<dbReference type="AlphaFoldDB" id="A0A6A4V8K5"/>
<gene>
    <name evidence="3" type="ORF">FJT64_001249</name>
</gene>
<accession>A0A6A4V8K5</accession>
<reference evidence="3 4" key="1">
    <citation type="submission" date="2019-07" db="EMBL/GenBank/DDBJ databases">
        <title>Draft genome assembly of a fouling barnacle, Amphibalanus amphitrite (Darwin, 1854): The first reference genome for Thecostraca.</title>
        <authorList>
            <person name="Kim W."/>
        </authorList>
    </citation>
    <scope>NUCLEOTIDE SEQUENCE [LARGE SCALE GENOMIC DNA]</scope>
    <source>
        <strain evidence="3">SNU_AA5</strain>
        <tissue evidence="3">Soma without cirri and trophi</tissue>
    </source>
</reference>
<feature type="region of interest" description="Disordered" evidence="2">
    <location>
        <begin position="1"/>
        <end position="72"/>
    </location>
</feature>
<protein>
    <submittedName>
        <fullName evidence="3">Uncharacterized protein</fullName>
    </submittedName>
</protein>
<organism evidence="3 4">
    <name type="scientific">Amphibalanus amphitrite</name>
    <name type="common">Striped barnacle</name>
    <name type="synonym">Balanus amphitrite</name>
    <dbReference type="NCBI Taxonomy" id="1232801"/>
    <lineage>
        <taxon>Eukaryota</taxon>
        <taxon>Metazoa</taxon>
        <taxon>Ecdysozoa</taxon>
        <taxon>Arthropoda</taxon>
        <taxon>Crustacea</taxon>
        <taxon>Multicrustacea</taxon>
        <taxon>Cirripedia</taxon>
        <taxon>Thoracica</taxon>
        <taxon>Thoracicalcarea</taxon>
        <taxon>Balanomorpha</taxon>
        <taxon>Balanoidea</taxon>
        <taxon>Balanidae</taxon>
        <taxon>Amphibalaninae</taxon>
        <taxon>Amphibalanus</taxon>
    </lineage>
</organism>
<evidence type="ECO:0000256" key="1">
    <source>
        <dbReference type="SAM" id="Coils"/>
    </source>
</evidence>
<feature type="coiled-coil region" evidence="1">
    <location>
        <begin position="120"/>
        <end position="154"/>
    </location>
</feature>
<dbReference type="EMBL" id="VIIS01001986">
    <property type="protein sequence ID" value="KAF0290013.1"/>
    <property type="molecule type" value="Genomic_DNA"/>
</dbReference>
<proteinExistence type="predicted"/>
<dbReference type="Proteomes" id="UP000440578">
    <property type="component" value="Unassembled WGS sequence"/>
</dbReference>
<keyword evidence="4" id="KW-1185">Reference proteome</keyword>
<dbReference type="OrthoDB" id="10071887at2759"/>
<evidence type="ECO:0000313" key="4">
    <source>
        <dbReference type="Proteomes" id="UP000440578"/>
    </source>
</evidence>
<feature type="compositionally biased region" description="Low complexity" evidence="2">
    <location>
        <begin position="21"/>
        <end position="45"/>
    </location>
</feature>
<comment type="caution">
    <text evidence="3">The sequence shown here is derived from an EMBL/GenBank/DDBJ whole genome shotgun (WGS) entry which is preliminary data.</text>
</comment>
<keyword evidence="1" id="KW-0175">Coiled coil</keyword>